<comment type="similarity">
    <text evidence="2 7">Belongs to the SDA1 family.</text>
</comment>
<keyword evidence="8" id="KW-0175">Coiled coil</keyword>
<keyword evidence="5 7" id="KW-0653">Protein transport</keyword>
<sequence length="685" mass="78718">MPGRQNNKLPNNLPQLQNLIKRDPQSYVEEFLQQYRHYQSNVEIFKLQPDKPNKELADLVMFLSQVAHCYVEQLSAFPRELSELLMSCHTVLEPDLRMTFCKALILLRNKDLIDPTGLLELFFELLRCHDKLLRKTLYTHIVSDIKNINAKHKNNKVNTTLQNFMYTMLRDSNPIAAKISLDVMVELYKRNVWNDAKTVNVITTACFSKVTKILVAGMKFFLGKDEDEKNGSDSESEDEGTSSRDLMVRYATGKKTSKNKKKLEKAMKVLKKHKKKKKVEVFNFSAIHLIHDPQDFSEKLLKQLENSKERFEVKIMMMDLISRLVGIHELFLFNFYAFIQRFLQPHQREVTKILLCAAQASHQLVPPEIIEPVIMTIANNFVTDRNSGEAMTVGLNAIKEVAARCPLSITEDLLQDLSQYKTHKDKNVMMSARGLIQLFRSLNPQMLHKKDRGKPTEASAEAKIKDYGELEARDYIPGAEVLEVDEEKKEGEEDEDGWESASISDDDEDGEWVDVHHSSDEDAGEVAEKLQSIPAEERKAKAAAVSGSRLLTQDDFKKIRLAQMAKEISAAPGKGQKRKMVESDDDDKGELLMLRDIEKLHKKPKADKETRLATALAGRSDRKEFVKKRTKLNPHASSSNKEKRRKKNFMMMKHSQNVRTKGKRSFREKQLALQAALLKKRKQYK</sequence>
<protein>
    <recommendedName>
        <fullName evidence="7">Protein SDA1</fullName>
    </recommendedName>
</protein>
<dbReference type="GO" id="GO:0000055">
    <property type="term" value="P:ribosomal large subunit export from nucleus"/>
    <property type="evidence" value="ECO:0007669"/>
    <property type="project" value="UniProtKB-UniRule"/>
</dbReference>
<feature type="region of interest" description="Disordered" evidence="9">
    <location>
        <begin position="617"/>
        <end position="667"/>
    </location>
</feature>
<dbReference type="PANTHER" id="PTHR12730">
    <property type="entry name" value="HSDA/SDA1-RELATED"/>
    <property type="match status" value="1"/>
</dbReference>
<evidence type="ECO:0000256" key="1">
    <source>
        <dbReference type="ARBA" id="ARBA00003823"/>
    </source>
</evidence>
<dbReference type="EMBL" id="HAEE01005729">
    <property type="protein sequence ID" value="SBR25749.1"/>
    <property type="molecule type" value="Transcribed_RNA"/>
</dbReference>
<feature type="domain" description="SDA1 N-terminal" evidence="11">
    <location>
        <begin position="62"/>
        <end position="424"/>
    </location>
</feature>
<dbReference type="InterPro" id="IPR007949">
    <property type="entry name" value="SDA1_MD"/>
</dbReference>
<dbReference type="InterPro" id="IPR012977">
    <property type="entry name" value="SDA1_N"/>
</dbReference>
<evidence type="ECO:0000256" key="7">
    <source>
        <dbReference type="RuleBase" id="RU365057"/>
    </source>
</evidence>
<evidence type="ECO:0000259" key="12">
    <source>
        <dbReference type="Pfam" id="PF21638"/>
    </source>
</evidence>
<evidence type="ECO:0000313" key="13">
    <source>
        <dbReference type="EMBL" id="SBR25749.1"/>
    </source>
</evidence>
<dbReference type="Pfam" id="PF08158">
    <property type="entry name" value="SDA1_HEAT"/>
    <property type="match status" value="1"/>
</dbReference>
<keyword evidence="4 7" id="KW-0690">Ribosome biogenesis</keyword>
<comment type="function">
    <text evidence="1 7">Required for 60S pre-ribosomal subunits export to the cytoplasm.</text>
</comment>
<feature type="domain" description="SDA1 middle" evidence="10">
    <location>
        <begin position="485"/>
        <end position="618"/>
    </location>
</feature>
<dbReference type="EMBL" id="HAED01018306">
    <property type="protein sequence ID" value="SBR04751.1"/>
    <property type="molecule type" value="Transcribed_RNA"/>
</dbReference>
<keyword evidence="6 7" id="KW-0539">Nucleus</keyword>
<reference evidence="13" key="1">
    <citation type="submission" date="2016-05" db="EMBL/GenBank/DDBJ databases">
        <authorList>
            <person name="Lavstsen T."/>
            <person name="Jespersen J.S."/>
        </authorList>
    </citation>
    <scope>NUCLEOTIDE SEQUENCE</scope>
    <source>
        <tissue evidence="13">Brain</tissue>
    </source>
</reference>
<dbReference type="SUPFAM" id="SSF48371">
    <property type="entry name" value="ARM repeat"/>
    <property type="match status" value="1"/>
</dbReference>
<evidence type="ECO:0000259" key="11">
    <source>
        <dbReference type="Pfam" id="PF08158"/>
    </source>
</evidence>
<evidence type="ECO:0000256" key="6">
    <source>
        <dbReference type="ARBA" id="ARBA00023242"/>
    </source>
</evidence>
<feature type="compositionally biased region" description="Acidic residues" evidence="9">
    <location>
        <begin position="492"/>
        <end position="511"/>
    </location>
</feature>
<accession>A0A1A8K283</accession>
<evidence type="ECO:0000256" key="4">
    <source>
        <dbReference type="ARBA" id="ARBA00022517"/>
    </source>
</evidence>
<feature type="coiled-coil region" evidence="8">
    <location>
        <begin position="260"/>
        <end position="314"/>
    </location>
</feature>
<dbReference type="GO" id="GO:0005730">
    <property type="term" value="C:nucleolus"/>
    <property type="evidence" value="ECO:0007669"/>
    <property type="project" value="UniProtKB-SubCell"/>
</dbReference>
<dbReference type="GO" id="GO:0015031">
    <property type="term" value="P:protein transport"/>
    <property type="evidence" value="ECO:0007669"/>
    <property type="project" value="UniProtKB-KW"/>
</dbReference>
<proteinExistence type="inferred from homology"/>
<evidence type="ECO:0000256" key="5">
    <source>
        <dbReference type="ARBA" id="ARBA00022927"/>
    </source>
</evidence>
<evidence type="ECO:0000256" key="3">
    <source>
        <dbReference type="ARBA" id="ARBA00022448"/>
    </source>
</evidence>
<dbReference type="InterPro" id="IPR027312">
    <property type="entry name" value="Sda1"/>
</dbReference>
<evidence type="ECO:0000256" key="9">
    <source>
        <dbReference type="SAM" id="MobiDB-lite"/>
    </source>
</evidence>
<dbReference type="AlphaFoldDB" id="A0A1A8K283"/>
<comment type="subcellular location">
    <subcellularLocation>
        <location evidence="7">Nucleus</location>
        <location evidence="7">Nucleolus</location>
    </subcellularLocation>
</comment>
<name>A0A1A8K283_NOTKU</name>
<feature type="region of interest" description="Disordered" evidence="9">
    <location>
        <begin position="483"/>
        <end position="511"/>
    </location>
</feature>
<dbReference type="InterPro" id="IPR016024">
    <property type="entry name" value="ARM-type_fold"/>
</dbReference>
<dbReference type="PANTHER" id="PTHR12730:SF0">
    <property type="entry name" value="PROTEIN SDA1 HOMOLOG"/>
    <property type="match status" value="1"/>
</dbReference>
<dbReference type="GO" id="GO:0042273">
    <property type="term" value="P:ribosomal large subunit biogenesis"/>
    <property type="evidence" value="ECO:0007669"/>
    <property type="project" value="UniProtKB-UniRule"/>
</dbReference>
<evidence type="ECO:0000256" key="2">
    <source>
        <dbReference type="ARBA" id="ARBA00005783"/>
    </source>
</evidence>
<organism evidence="13">
    <name type="scientific">Nothobranchius kuhntae</name>
    <name type="common">Beira killifish</name>
    <dbReference type="NCBI Taxonomy" id="321403"/>
    <lineage>
        <taxon>Eukaryota</taxon>
        <taxon>Metazoa</taxon>
        <taxon>Chordata</taxon>
        <taxon>Craniata</taxon>
        <taxon>Vertebrata</taxon>
        <taxon>Euteleostomi</taxon>
        <taxon>Actinopterygii</taxon>
        <taxon>Neopterygii</taxon>
        <taxon>Teleostei</taxon>
        <taxon>Neoteleostei</taxon>
        <taxon>Acanthomorphata</taxon>
        <taxon>Ovalentaria</taxon>
        <taxon>Atherinomorphae</taxon>
        <taxon>Cyprinodontiformes</taxon>
        <taxon>Nothobranchiidae</taxon>
        <taxon>Nothobranchius</taxon>
    </lineage>
</organism>
<evidence type="ECO:0000259" key="10">
    <source>
        <dbReference type="Pfam" id="PF05285"/>
    </source>
</evidence>
<dbReference type="Pfam" id="PF21638">
    <property type="entry name" value="SDA1_C"/>
    <property type="match status" value="1"/>
</dbReference>
<keyword evidence="3 7" id="KW-0813">Transport</keyword>
<feature type="domain" description="SDA1 C-terminal" evidence="12">
    <location>
        <begin position="637"/>
        <end position="682"/>
    </location>
</feature>
<evidence type="ECO:0000256" key="8">
    <source>
        <dbReference type="SAM" id="Coils"/>
    </source>
</evidence>
<dbReference type="Pfam" id="PF05285">
    <property type="entry name" value="SDA1_dom"/>
    <property type="match status" value="1"/>
</dbReference>
<gene>
    <name evidence="13" type="primary">SDAD1</name>
</gene>
<reference evidence="13" key="2">
    <citation type="submission" date="2016-06" db="EMBL/GenBank/DDBJ databases">
        <title>The genome of a short-lived fish provides insights into sex chromosome evolution and the genetic control of aging.</title>
        <authorList>
            <person name="Reichwald K."/>
            <person name="Felder M."/>
            <person name="Petzold A."/>
            <person name="Koch P."/>
            <person name="Groth M."/>
            <person name="Platzer M."/>
        </authorList>
    </citation>
    <scope>NUCLEOTIDE SEQUENCE</scope>
    <source>
        <tissue evidence="13">Brain</tissue>
    </source>
</reference>
<dbReference type="InterPro" id="IPR048292">
    <property type="entry name" value="SDA1_C"/>
</dbReference>
<feature type="region of interest" description="Disordered" evidence="9">
    <location>
        <begin position="567"/>
        <end position="586"/>
    </location>
</feature>